<dbReference type="RefSeq" id="WP_407660048.1">
    <property type="nucleotide sequence ID" value="NZ_JANUCT010000006.1"/>
</dbReference>
<dbReference type="PANTHER" id="PTHR10744">
    <property type="entry name" value="40S RIBOSOMAL PROTEIN S11 FAMILY MEMBER"/>
    <property type="match status" value="1"/>
</dbReference>
<sequence>MTTEITNAAKTLSGQVVSNKMDKTISVRIDRLVKHPLYGKFIRRSTKVLAHDEANECQEGDTVIIEQSRPQSKRKAWRLVEVVTRAVKV</sequence>
<dbReference type="HAMAP" id="MF_01345_B">
    <property type="entry name" value="Ribosomal_uS17_B"/>
    <property type="match status" value="1"/>
</dbReference>
<organism evidence="7 8">
    <name type="scientific">Methylohalomonas lacus</name>
    <dbReference type="NCBI Taxonomy" id="398773"/>
    <lineage>
        <taxon>Bacteria</taxon>
        <taxon>Pseudomonadati</taxon>
        <taxon>Pseudomonadota</taxon>
        <taxon>Gammaproteobacteria</taxon>
        <taxon>Methylohalomonadales</taxon>
        <taxon>Methylohalomonadaceae</taxon>
        <taxon>Methylohalomonas</taxon>
    </lineage>
</organism>
<comment type="function">
    <text evidence="6">One of the primary rRNA binding proteins, it binds specifically to the 5'-end of 16S ribosomal RNA.</text>
</comment>
<evidence type="ECO:0000256" key="1">
    <source>
        <dbReference type="ARBA" id="ARBA00010254"/>
    </source>
</evidence>
<dbReference type="GO" id="GO:0022627">
    <property type="term" value="C:cytosolic small ribosomal subunit"/>
    <property type="evidence" value="ECO:0007669"/>
    <property type="project" value="UniProtKB-UniRule"/>
</dbReference>
<reference evidence="7" key="1">
    <citation type="submission" date="2022-08" db="EMBL/GenBank/DDBJ databases">
        <title>Genomic Encyclopedia of Type Strains, Phase III (KMG-III): the genomes of soil and plant-associated and newly described type strains.</title>
        <authorList>
            <person name="Whitman W."/>
        </authorList>
    </citation>
    <scope>NUCLEOTIDE SEQUENCE</scope>
    <source>
        <strain evidence="7">HMT 1</strain>
    </source>
</reference>
<dbReference type="InterPro" id="IPR012340">
    <property type="entry name" value="NA-bd_OB-fold"/>
</dbReference>
<comment type="subunit">
    <text evidence="6">Part of the 30S ribosomal subunit.</text>
</comment>
<keyword evidence="8" id="KW-1185">Reference proteome</keyword>
<evidence type="ECO:0000313" key="7">
    <source>
        <dbReference type="EMBL" id="MCS3903189.1"/>
    </source>
</evidence>
<dbReference type="GO" id="GO:0006412">
    <property type="term" value="P:translation"/>
    <property type="evidence" value="ECO:0007669"/>
    <property type="project" value="UniProtKB-UniRule"/>
</dbReference>
<dbReference type="Pfam" id="PF00366">
    <property type="entry name" value="Ribosomal_S17"/>
    <property type="match status" value="1"/>
</dbReference>
<evidence type="ECO:0000256" key="2">
    <source>
        <dbReference type="ARBA" id="ARBA00022730"/>
    </source>
</evidence>
<dbReference type="Proteomes" id="UP001204445">
    <property type="component" value="Unassembled WGS sequence"/>
</dbReference>
<dbReference type="SUPFAM" id="SSF50249">
    <property type="entry name" value="Nucleic acid-binding proteins"/>
    <property type="match status" value="1"/>
</dbReference>
<dbReference type="NCBIfam" id="NF004123">
    <property type="entry name" value="PRK05610.1"/>
    <property type="match status" value="1"/>
</dbReference>
<keyword evidence="4 6" id="KW-0689">Ribosomal protein</keyword>
<dbReference type="PRINTS" id="PR00973">
    <property type="entry name" value="RIBOSOMALS17"/>
</dbReference>
<dbReference type="NCBIfam" id="TIGR03635">
    <property type="entry name" value="uS17_bact"/>
    <property type="match status" value="1"/>
</dbReference>
<evidence type="ECO:0000256" key="4">
    <source>
        <dbReference type="ARBA" id="ARBA00022980"/>
    </source>
</evidence>
<evidence type="ECO:0000313" key="8">
    <source>
        <dbReference type="Proteomes" id="UP001204445"/>
    </source>
</evidence>
<keyword evidence="2 6" id="KW-0699">rRNA-binding</keyword>
<dbReference type="CDD" id="cd00364">
    <property type="entry name" value="Ribosomal_uS17"/>
    <property type="match status" value="1"/>
</dbReference>
<comment type="similarity">
    <text evidence="1 6">Belongs to the universal ribosomal protein uS17 family.</text>
</comment>
<accession>A0AAE3L0W7</accession>
<dbReference type="InterPro" id="IPR019984">
    <property type="entry name" value="Ribosomal_uS17_bact/chlr"/>
</dbReference>
<dbReference type="GO" id="GO:0003735">
    <property type="term" value="F:structural constituent of ribosome"/>
    <property type="evidence" value="ECO:0007669"/>
    <property type="project" value="UniProtKB-UniRule"/>
</dbReference>
<gene>
    <name evidence="6" type="primary">rpsQ</name>
    <name evidence="7" type="ORF">J2T55_001206</name>
</gene>
<dbReference type="EMBL" id="JANUCT010000006">
    <property type="protein sequence ID" value="MCS3903189.1"/>
    <property type="molecule type" value="Genomic_DNA"/>
</dbReference>
<comment type="caution">
    <text evidence="7">The sequence shown here is derived from an EMBL/GenBank/DDBJ whole genome shotgun (WGS) entry which is preliminary data.</text>
</comment>
<proteinExistence type="inferred from homology"/>
<dbReference type="InterPro" id="IPR000266">
    <property type="entry name" value="Ribosomal_uS17"/>
</dbReference>
<evidence type="ECO:0000256" key="3">
    <source>
        <dbReference type="ARBA" id="ARBA00022884"/>
    </source>
</evidence>
<keyword evidence="5 6" id="KW-0687">Ribonucleoprotein</keyword>
<dbReference type="GO" id="GO:0019843">
    <property type="term" value="F:rRNA binding"/>
    <property type="evidence" value="ECO:0007669"/>
    <property type="project" value="UniProtKB-UniRule"/>
</dbReference>
<dbReference type="Gene3D" id="2.40.50.140">
    <property type="entry name" value="Nucleic acid-binding proteins"/>
    <property type="match status" value="1"/>
</dbReference>
<dbReference type="PANTHER" id="PTHR10744:SF1">
    <property type="entry name" value="SMALL RIBOSOMAL SUBUNIT PROTEIN US17M"/>
    <property type="match status" value="1"/>
</dbReference>
<protein>
    <recommendedName>
        <fullName evidence="6">Small ribosomal subunit protein uS17</fullName>
    </recommendedName>
</protein>
<evidence type="ECO:0000256" key="5">
    <source>
        <dbReference type="ARBA" id="ARBA00023274"/>
    </source>
</evidence>
<evidence type="ECO:0000256" key="6">
    <source>
        <dbReference type="HAMAP-Rule" id="MF_01345"/>
    </source>
</evidence>
<name>A0AAE3L0W7_9GAMM</name>
<dbReference type="AlphaFoldDB" id="A0AAE3L0W7"/>
<keyword evidence="3 6" id="KW-0694">RNA-binding</keyword>